<dbReference type="Pfam" id="PF17820">
    <property type="entry name" value="PDZ_6"/>
    <property type="match status" value="1"/>
</dbReference>
<protein>
    <submittedName>
        <fullName evidence="2">PDZ domain-containing protein</fullName>
    </submittedName>
</protein>
<comment type="caution">
    <text evidence="2">The sequence shown here is derived from an EMBL/GenBank/DDBJ whole genome shotgun (WGS) entry which is preliminary data.</text>
</comment>
<dbReference type="Proteomes" id="UP001165653">
    <property type="component" value="Unassembled WGS sequence"/>
</dbReference>
<dbReference type="SUPFAM" id="SSF50156">
    <property type="entry name" value="PDZ domain-like"/>
    <property type="match status" value="1"/>
</dbReference>
<dbReference type="PROSITE" id="PS50106">
    <property type="entry name" value="PDZ"/>
    <property type="match status" value="1"/>
</dbReference>
<accession>A0ABT3G479</accession>
<name>A0ABT3G479_9BACT</name>
<reference evidence="2" key="1">
    <citation type="submission" date="2022-10" db="EMBL/GenBank/DDBJ databases">
        <title>Luteolibacter sp. GHJ8, whole genome shotgun sequencing project.</title>
        <authorList>
            <person name="Zhao G."/>
            <person name="Shen L."/>
        </authorList>
    </citation>
    <scope>NUCLEOTIDE SEQUENCE</scope>
    <source>
        <strain evidence="2">GHJ8</strain>
    </source>
</reference>
<evidence type="ECO:0000313" key="3">
    <source>
        <dbReference type="Proteomes" id="UP001165653"/>
    </source>
</evidence>
<organism evidence="2 3">
    <name type="scientific">Luteolibacter rhizosphaerae</name>
    <dbReference type="NCBI Taxonomy" id="2989719"/>
    <lineage>
        <taxon>Bacteria</taxon>
        <taxon>Pseudomonadati</taxon>
        <taxon>Verrucomicrobiota</taxon>
        <taxon>Verrucomicrobiia</taxon>
        <taxon>Verrucomicrobiales</taxon>
        <taxon>Verrucomicrobiaceae</taxon>
        <taxon>Luteolibacter</taxon>
    </lineage>
</organism>
<evidence type="ECO:0000313" key="2">
    <source>
        <dbReference type="EMBL" id="MCW1914648.1"/>
    </source>
</evidence>
<proteinExistence type="predicted"/>
<evidence type="ECO:0000259" key="1">
    <source>
        <dbReference type="PROSITE" id="PS50106"/>
    </source>
</evidence>
<dbReference type="InterPro" id="IPR001478">
    <property type="entry name" value="PDZ"/>
</dbReference>
<dbReference type="InterPro" id="IPR036034">
    <property type="entry name" value="PDZ_sf"/>
</dbReference>
<dbReference type="Gene3D" id="2.30.42.10">
    <property type="match status" value="1"/>
</dbReference>
<dbReference type="EMBL" id="JAPDDR010000006">
    <property type="protein sequence ID" value="MCW1914648.1"/>
    <property type="molecule type" value="Genomic_DNA"/>
</dbReference>
<keyword evidence="3" id="KW-1185">Reference proteome</keyword>
<feature type="domain" description="PDZ" evidence="1">
    <location>
        <begin position="44"/>
        <end position="82"/>
    </location>
</feature>
<dbReference type="SMART" id="SM00228">
    <property type="entry name" value="PDZ"/>
    <property type="match status" value="1"/>
</dbReference>
<sequence>MGPEASARIPDILKNIFLRQCYRLGEPETGMIFSRYLETSSTKGVTAVHPLIEDVAKDSPAAKAGLRKGDVIVEWNGKPLEGDDCVGRLMKMIRTSGEGAKVKVRVRRFDYRSPARLAGKGPLQEPVELTLGSPLKEPPVKVIDGTFSGWLERMRIEHDLPEKYARTQS</sequence>
<dbReference type="InterPro" id="IPR041489">
    <property type="entry name" value="PDZ_6"/>
</dbReference>
<gene>
    <name evidence="2" type="ORF">OJ996_13760</name>
</gene>